<dbReference type="Gene3D" id="1.10.510.10">
    <property type="entry name" value="Transferase(Phosphotransferase) domain 1"/>
    <property type="match status" value="1"/>
</dbReference>
<protein>
    <recommendedName>
        <fullName evidence="2">Protein kinase domain-containing protein</fullName>
    </recommendedName>
</protein>
<evidence type="ECO:0000313" key="4">
    <source>
        <dbReference type="Proteomes" id="UP000023152"/>
    </source>
</evidence>
<dbReference type="PROSITE" id="PS00108">
    <property type="entry name" value="PROTEIN_KINASE_ST"/>
    <property type="match status" value="1"/>
</dbReference>
<feature type="region of interest" description="Disordered" evidence="1">
    <location>
        <begin position="323"/>
        <end position="361"/>
    </location>
</feature>
<dbReference type="InterPro" id="IPR008271">
    <property type="entry name" value="Ser/Thr_kinase_AS"/>
</dbReference>
<reference evidence="3 4" key="1">
    <citation type="journal article" date="2013" name="Curr. Biol.">
        <title>The Genome of the Foraminiferan Reticulomyxa filosa.</title>
        <authorList>
            <person name="Glockner G."/>
            <person name="Hulsmann N."/>
            <person name="Schleicher M."/>
            <person name="Noegel A.A."/>
            <person name="Eichinger L."/>
            <person name="Gallinger C."/>
            <person name="Pawlowski J."/>
            <person name="Sierra R."/>
            <person name="Euteneuer U."/>
            <person name="Pillet L."/>
            <person name="Moustafa A."/>
            <person name="Platzer M."/>
            <person name="Groth M."/>
            <person name="Szafranski K."/>
            <person name="Schliwa M."/>
        </authorList>
    </citation>
    <scope>NUCLEOTIDE SEQUENCE [LARGE SCALE GENOMIC DNA]</scope>
</reference>
<keyword evidence="4" id="KW-1185">Reference proteome</keyword>
<dbReference type="GO" id="GO:0005524">
    <property type="term" value="F:ATP binding"/>
    <property type="evidence" value="ECO:0007669"/>
    <property type="project" value="InterPro"/>
</dbReference>
<dbReference type="GO" id="GO:0004674">
    <property type="term" value="F:protein serine/threonine kinase activity"/>
    <property type="evidence" value="ECO:0007669"/>
    <property type="project" value="TreeGrafter"/>
</dbReference>
<feature type="non-terminal residue" evidence="3">
    <location>
        <position position="1"/>
    </location>
</feature>
<feature type="compositionally biased region" description="Low complexity" evidence="1">
    <location>
        <begin position="52"/>
        <end position="69"/>
    </location>
</feature>
<dbReference type="InterPro" id="IPR000719">
    <property type="entry name" value="Prot_kinase_dom"/>
</dbReference>
<feature type="region of interest" description="Disordered" evidence="1">
    <location>
        <begin position="1"/>
        <end position="73"/>
    </location>
</feature>
<name>X6N4S0_RETFI</name>
<feature type="compositionally biased region" description="Polar residues" evidence="1">
    <location>
        <begin position="341"/>
        <end position="350"/>
    </location>
</feature>
<dbReference type="SMART" id="SM00220">
    <property type="entry name" value="S_TKc"/>
    <property type="match status" value="1"/>
</dbReference>
<sequence>TRGEALTTPYGGGGSVSPNALPQQPPSHNYPKPPSQLMDVHSGHSLLHPHLQMPMSSSSYGPPMQPQQYDKTKPYPMYSEEETARMQQAMKGADLRQQYEYWKAQNRHGPPPHGPPHGLSPPINGTVGMPSNSSLLMNPPPGVVNAHGLTPSSTTTPTTTATTTTIAATTAATTTTATIAPTTATATGAVGLTAMPQSGHKSVSRNFGAPKPEDIDAEFTNPPDLVRHQRWELLESAKRWLPGEGTVIRWKSFCYVIGAPIHMGMNGHIHFCYRYRLPDSTSDESQSQTLNNINSTDGTSTIATTTTTTTTTTTATTTIATTAHNTNSIESSTDKHEILGNGTNDTNKQRTSNTNTNTSTSRQYKFSKKDVLTVAAKIVPNTSAFAREIVILRDLQVQQYIHIHLFLFISIYFGCENITTLYDVLESKRTLISILELAKADVYHFFVGREASRQGWSLEKPAVREAFARMVVTNAVQGLKQMHEKGYLHCDLKSLNVLLCIYRNQNARRQGGVYMKAKLTDFGHSSKGKYRTAEATFRNGMARVGTAGHVAPELFKEGTACDYKIDIWSLGIVMFSMLVPGKLLFGEYTDLENLKKAYEALNKMNPWSQQRPKWWTDFERLSPEARDLILWMTRFNAEERPNVDQILRHPWFQISMGNLKPGQYRPKLKYVDMLCSSSIAQE</sequence>
<evidence type="ECO:0000256" key="1">
    <source>
        <dbReference type="SAM" id="MobiDB-lite"/>
    </source>
</evidence>
<dbReference type="PANTHER" id="PTHR44167:SF30">
    <property type="entry name" value="PHOSPHORYLASE KINASE"/>
    <property type="match status" value="1"/>
</dbReference>
<dbReference type="GO" id="GO:0044773">
    <property type="term" value="P:mitotic DNA damage checkpoint signaling"/>
    <property type="evidence" value="ECO:0007669"/>
    <property type="project" value="TreeGrafter"/>
</dbReference>
<comment type="caution">
    <text evidence="3">The sequence shown here is derived from an EMBL/GenBank/DDBJ whole genome shotgun (WGS) entry which is preliminary data.</text>
</comment>
<dbReference type="InterPro" id="IPR011009">
    <property type="entry name" value="Kinase-like_dom_sf"/>
</dbReference>
<dbReference type="PANTHER" id="PTHR44167">
    <property type="entry name" value="OVARIAN-SPECIFIC SERINE/THREONINE-PROTEIN KINASE LOK-RELATED"/>
    <property type="match status" value="1"/>
</dbReference>
<dbReference type="OrthoDB" id="248923at2759"/>
<organism evidence="3 4">
    <name type="scientific">Reticulomyxa filosa</name>
    <dbReference type="NCBI Taxonomy" id="46433"/>
    <lineage>
        <taxon>Eukaryota</taxon>
        <taxon>Sar</taxon>
        <taxon>Rhizaria</taxon>
        <taxon>Retaria</taxon>
        <taxon>Foraminifera</taxon>
        <taxon>Monothalamids</taxon>
        <taxon>Reticulomyxidae</taxon>
        <taxon>Reticulomyxa</taxon>
    </lineage>
</organism>
<dbReference type="EMBL" id="ASPP01012733">
    <property type="protein sequence ID" value="ETO20317.1"/>
    <property type="molecule type" value="Genomic_DNA"/>
</dbReference>
<dbReference type="SUPFAM" id="SSF56112">
    <property type="entry name" value="Protein kinase-like (PK-like)"/>
    <property type="match status" value="1"/>
</dbReference>
<feature type="domain" description="Protein kinase" evidence="2">
    <location>
        <begin position="333"/>
        <end position="652"/>
    </location>
</feature>
<evidence type="ECO:0000313" key="3">
    <source>
        <dbReference type="EMBL" id="ETO20317.1"/>
    </source>
</evidence>
<gene>
    <name evidence="3" type="ORF">RFI_16900</name>
</gene>
<dbReference type="AlphaFoldDB" id="X6N4S0"/>
<dbReference type="GO" id="GO:0005634">
    <property type="term" value="C:nucleus"/>
    <property type="evidence" value="ECO:0007669"/>
    <property type="project" value="TreeGrafter"/>
</dbReference>
<accession>X6N4S0</accession>
<evidence type="ECO:0000259" key="2">
    <source>
        <dbReference type="PROSITE" id="PS50011"/>
    </source>
</evidence>
<feature type="compositionally biased region" description="Low complexity" evidence="1">
    <location>
        <begin position="351"/>
        <end position="361"/>
    </location>
</feature>
<dbReference type="PROSITE" id="PS50011">
    <property type="entry name" value="PROTEIN_KINASE_DOM"/>
    <property type="match status" value="1"/>
</dbReference>
<proteinExistence type="predicted"/>
<dbReference type="Proteomes" id="UP000023152">
    <property type="component" value="Unassembled WGS sequence"/>
</dbReference>
<dbReference type="Pfam" id="PF00069">
    <property type="entry name" value="Pkinase"/>
    <property type="match status" value="1"/>
</dbReference>